<dbReference type="GO" id="GO:0046654">
    <property type="term" value="P:tetrahydrofolate biosynthetic process"/>
    <property type="evidence" value="ECO:0007669"/>
    <property type="project" value="UniProtKB-UniRule"/>
</dbReference>
<evidence type="ECO:0000259" key="8">
    <source>
        <dbReference type="Pfam" id="PF01227"/>
    </source>
</evidence>
<dbReference type="GO" id="GO:0006729">
    <property type="term" value="P:tetrahydrobiopterin biosynthetic process"/>
    <property type="evidence" value="ECO:0007669"/>
    <property type="project" value="TreeGrafter"/>
</dbReference>
<dbReference type="InterPro" id="IPR001474">
    <property type="entry name" value="GTP_CycHdrlase_I"/>
</dbReference>
<dbReference type="NCBIfam" id="NF006826">
    <property type="entry name" value="PRK09347.1-3"/>
    <property type="match status" value="1"/>
</dbReference>
<proteinExistence type="inferred from homology"/>
<keyword evidence="10" id="KW-1185">Reference proteome</keyword>
<keyword evidence="6" id="KW-0342">GTP-binding</keyword>
<dbReference type="NCBIfam" id="NF006825">
    <property type="entry name" value="PRK09347.1-2"/>
    <property type="match status" value="1"/>
</dbReference>
<name>A0A4S4A0T2_9FLAO</name>
<dbReference type="Proteomes" id="UP000307507">
    <property type="component" value="Unassembled WGS sequence"/>
</dbReference>
<evidence type="ECO:0000256" key="3">
    <source>
        <dbReference type="ARBA" id="ARBA00008085"/>
    </source>
</evidence>
<keyword evidence="5 6" id="KW-0378">Hydrolase</keyword>
<dbReference type="NCBIfam" id="NF006824">
    <property type="entry name" value="PRK09347.1-1"/>
    <property type="match status" value="1"/>
</dbReference>
<dbReference type="RefSeq" id="WP_136402895.1">
    <property type="nucleotide sequence ID" value="NZ_SSNZ01000002.1"/>
</dbReference>
<keyword evidence="6" id="KW-0479">Metal-binding</keyword>
<dbReference type="EMBL" id="SSNZ01000002">
    <property type="protein sequence ID" value="THF51911.1"/>
    <property type="molecule type" value="Genomic_DNA"/>
</dbReference>
<dbReference type="PROSITE" id="PS00860">
    <property type="entry name" value="GTP_CYCLOHYDROL_1_2"/>
    <property type="match status" value="1"/>
</dbReference>
<evidence type="ECO:0000256" key="5">
    <source>
        <dbReference type="ARBA" id="ARBA00022801"/>
    </source>
</evidence>
<dbReference type="Gene3D" id="3.30.1130.10">
    <property type="match status" value="1"/>
</dbReference>
<dbReference type="InterPro" id="IPR043133">
    <property type="entry name" value="GTP-CH-I_C/QueF"/>
</dbReference>
<evidence type="ECO:0000256" key="2">
    <source>
        <dbReference type="ARBA" id="ARBA00005080"/>
    </source>
</evidence>
<comment type="caution">
    <text evidence="9">The sequence shown here is derived from an EMBL/GenBank/DDBJ whole genome shotgun (WGS) entry which is preliminary data.</text>
</comment>
<sequence>MIHNDDLHDEMGDNHIASSAETPLRPDAFEISDEEKINAIKKDVESILNTLGLDLTDDSLKGTPNRVAKMFVKEIFGGLNPAKKPSSSTFDNKYKYGEMLVEKNITVYSTCEHHLLPIVGRAHVAYISNGTVVGLSKMNRIVDFFAKRPQVQERLTIQIVQELQRVLNTQDVACVIDAKHLCVNSRGIRDIESSTVTAEFGGKFKEDKVRREFLDYIKLDTQF</sequence>
<evidence type="ECO:0000256" key="6">
    <source>
        <dbReference type="HAMAP-Rule" id="MF_00223"/>
    </source>
</evidence>
<organism evidence="9 10">
    <name type="scientific">Flavobacterium supellecticarium</name>
    <dbReference type="NCBI Taxonomy" id="2565924"/>
    <lineage>
        <taxon>Bacteria</taxon>
        <taxon>Pseudomonadati</taxon>
        <taxon>Bacteroidota</taxon>
        <taxon>Flavobacteriia</taxon>
        <taxon>Flavobacteriales</taxon>
        <taxon>Flavobacteriaceae</taxon>
        <taxon>Flavobacterium</taxon>
    </lineage>
</organism>
<dbReference type="PANTHER" id="PTHR11109">
    <property type="entry name" value="GTP CYCLOHYDROLASE I"/>
    <property type="match status" value="1"/>
</dbReference>
<comment type="subunit">
    <text evidence="6">Homopolymer.</text>
</comment>
<dbReference type="InterPro" id="IPR020602">
    <property type="entry name" value="GTP_CycHdrlase_I_dom"/>
</dbReference>
<dbReference type="InterPro" id="IPR043134">
    <property type="entry name" value="GTP-CH-I_N"/>
</dbReference>
<dbReference type="FunFam" id="3.30.1130.10:FF:000001">
    <property type="entry name" value="GTP cyclohydrolase 1"/>
    <property type="match status" value="1"/>
</dbReference>
<feature type="compositionally biased region" description="Basic and acidic residues" evidence="7">
    <location>
        <begin position="1"/>
        <end position="13"/>
    </location>
</feature>
<dbReference type="NCBIfam" id="TIGR00063">
    <property type="entry name" value="folE"/>
    <property type="match status" value="1"/>
</dbReference>
<dbReference type="HAMAP" id="MF_00223">
    <property type="entry name" value="FolE"/>
    <property type="match status" value="1"/>
</dbReference>
<comment type="similarity">
    <text evidence="3 6">Belongs to the GTP cyclohydrolase I family.</text>
</comment>
<dbReference type="GO" id="GO:0005737">
    <property type="term" value="C:cytoplasm"/>
    <property type="evidence" value="ECO:0007669"/>
    <property type="project" value="TreeGrafter"/>
</dbReference>
<feature type="binding site" evidence="6">
    <location>
        <position position="114"/>
    </location>
    <ligand>
        <name>Zn(2+)</name>
        <dbReference type="ChEBI" id="CHEBI:29105"/>
    </ligand>
</feature>
<evidence type="ECO:0000313" key="9">
    <source>
        <dbReference type="EMBL" id="THF51911.1"/>
    </source>
</evidence>
<reference evidence="9 10" key="1">
    <citation type="submission" date="2019-04" db="EMBL/GenBank/DDBJ databases">
        <title>Flavobacterium sp. nov. isolated from construction timber.</title>
        <authorList>
            <person name="Lin S.-Y."/>
            <person name="Chang C.-T."/>
            <person name="Young C.-C."/>
        </authorList>
    </citation>
    <scope>NUCLEOTIDE SEQUENCE [LARGE SCALE GENOMIC DNA]</scope>
    <source>
        <strain evidence="9 10">CC-CTC003</strain>
    </source>
</reference>
<feature type="region of interest" description="Disordered" evidence="7">
    <location>
        <begin position="1"/>
        <end position="25"/>
    </location>
</feature>
<feature type="domain" description="GTP cyclohydrolase I" evidence="8">
    <location>
        <begin position="40"/>
        <end position="217"/>
    </location>
</feature>
<evidence type="ECO:0000313" key="10">
    <source>
        <dbReference type="Proteomes" id="UP000307507"/>
    </source>
</evidence>
<dbReference type="SUPFAM" id="SSF55620">
    <property type="entry name" value="Tetrahydrobiopterin biosynthesis enzymes-like"/>
    <property type="match status" value="1"/>
</dbReference>
<dbReference type="GO" id="GO:0005525">
    <property type="term" value="F:GTP binding"/>
    <property type="evidence" value="ECO:0007669"/>
    <property type="project" value="UniProtKB-KW"/>
</dbReference>
<comment type="pathway">
    <text evidence="2 6">Cofactor biosynthesis; 7,8-dihydroneopterin triphosphate biosynthesis; 7,8-dihydroneopterin triphosphate from GTP: step 1/1.</text>
</comment>
<dbReference type="OrthoDB" id="9801207at2"/>
<dbReference type="PROSITE" id="PS00859">
    <property type="entry name" value="GTP_CYCLOHYDROL_1_1"/>
    <property type="match status" value="1"/>
</dbReference>
<evidence type="ECO:0000256" key="4">
    <source>
        <dbReference type="ARBA" id="ARBA00022563"/>
    </source>
</evidence>
<dbReference type="PANTHER" id="PTHR11109:SF7">
    <property type="entry name" value="GTP CYCLOHYDROLASE 1"/>
    <property type="match status" value="1"/>
</dbReference>
<keyword evidence="6" id="KW-0547">Nucleotide-binding</keyword>
<gene>
    <name evidence="6 9" type="primary">folE</name>
    <name evidence="9" type="ORF">E6C50_09190</name>
</gene>
<feature type="binding site" evidence="6">
    <location>
        <position position="111"/>
    </location>
    <ligand>
        <name>Zn(2+)</name>
        <dbReference type="ChEBI" id="CHEBI:29105"/>
    </ligand>
</feature>
<dbReference type="Pfam" id="PF01227">
    <property type="entry name" value="GTP_cyclohydroI"/>
    <property type="match status" value="1"/>
</dbReference>
<accession>A0A4S4A0T2</accession>
<evidence type="ECO:0000256" key="7">
    <source>
        <dbReference type="SAM" id="MobiDB-lite"/>
    </source>
</evidence>
<dbReference type="GO" id="GO:0006730">
    <property type="term" value="P:one-carbon metabolic process"/>
    <property type="evidence" value="ECO:0007669"/>
    <property type="project" value="UniProtKB-UniRule"/>
</dbReference>
<dbReference type="UniPathway" id="UPA00848">
    <property type="reaction ID" value="UER00151"/>
</dbReference>
<dbReference type="EC" id="3.5.4.16" evidence="6"/>
<dbReference type="AlphaFoldDB" id="A0A4S4A0T2"/>
<dbReference type="Gene3D" id="1.10.286.10">
    <property type="match status" value="1"/>
</dbReference>
<comment type="catalytic activity">
    <reaction evidence="1 6">
        <text>GTP + H2O = 7,8-dihydroneopterin 3'-triphosphate + formate + H(+)</text>
        <dbReference type="Rhea" id="RHEA:17473"/>
        <dbReference type="ChEBI" id="CHEBI:15377"/>
        <dbReference type="ChEBI" id="CHEBI:15378"/>
        <dbReference type="ChEBI" id="CHEBI:15740"/>
        <dbReference type="ChEBI" id="CHEBI:37565"/>
        <dbReference type="ChEBI" id="CHEBI:58462"/>
        <dbReference type="EC" id="3.5.4.16"/>
    </reaction>
</comment>
<dbReference type="GO" id="GO:0003934">
    <property type="term" value="F:GTP cyclohydrolase I activity"/>
    <property type="evidence" value="ECO:0007669"/>
    <property type="project" value="UniProtKB-UniRule"/>
</dbReference>
<keyword evidence="6" id="KW-0862">Zinc</keyword>
<dbReference type="GO" id="GO:0008270">
    <property type="term" value="F:zinc ion binding"/>
    <property type="evidence" value="ECO:0007669"/>
    <property type="project" value="UniProtKB-UniRule"/>
</dbReference>
<feature type="binding site" evidence="6">
    <location>
        <position position="182"/>
    </location>
    <ligand>
        <name>Zn(2+)</name>
        <dbReference type="ChEBI" id="CHEBI:29105"/>
    </ligand>
</feature>
<dbReference type="InterPro" id="IPR018234">
    <property type="entry name" value="GTP_CycHdrlase_I_CS"/>
</dbReference>
<protein>
    <recommendedName>
        <fullName evidence="6">GTP cyclohydrolase 1</fullName>
        <ecNumber evidence="6">3.5.4.16</ecNumber>
    </recommendedName>
    <alternativeName>
        <fullName evidence="6">GTP cyclohydrolase I</fullName>
        <shortName evidence="6">GTP-CH-I</shortName>
    </alternativeName>
</protein>
<keyword evidence="4 6" id="KW-0554">One-carbon metabolism</keyword>
<evidence type="ECO:0000256" key="1">
    <source>
        <dbReference type="ARBA" id="ARBA00001052"/>
    </source>
</evidence>